<dbReference type="PROSITE" id="PS51095">
    <property type="entry name" value="PTS_EIIA_TYPE_3"/>
    <property type="match status" value="1"/>
</dbReference>
<dbReference type="CDD" id="cd00215">
    <property type="entry name" value="PTS_IIA_lac"/>
    <property type="match status" value="1"/>
</dbReference>
<reference evidence="12" key="4">
    <citation type="submission" date="2023-02" db="EMBL/GenBank/DDBJ databases">
        <title>Comparative genomics and fermentation flavor characterization of five lactic acid bacteria reveal flavor biosynthesis metabolic pathways in fermented muskmelon puree.</title>
        <authorList>
            <person name="Yuan L."/>
            <person name="Li M."/>
            <person name="Xu X."/>
            <person name="Lao F."/>
            <person name="Wu J."/>
        </authorList>
    </citation>
    <scope>NUCLEOTIDE SEQUENCE</scope>
    <source>
        <strain evidence="12">Pa-2</strain>
    </source>
</reference>
<reference evidence="8 14" key="2">
    <citation type="submission" date="2020-06" db="EMBL/GenBank/DDBJ databases">
        <title>Draft genome sequence of Lactic acid bacteria from Okinawan-style tofu.</title>
        <authorList>
            <person name="Takara I."/>
            <person name="Ikematsu S."/>
        </authorList>
    </citation>
    <scope>NUCLEOTIDE SEQUENCE [LARGE SCALE GENOMIC DNA]</scope>
    <source>
        <strain evidence="8">Lg38</strain>
        <strain evidence="14">lg38</strain>
    </source>
</reference>
<evidence type="ECO:0000256" key="1">
    <source>
        <dbReference type="ARBA" id="ARBA00022448"/>
    </source>
</evidence>
<dbReference type="GeneID" id="61074940"/>
<proteinExistence type="predicted"/>
<dbReference type="PANTHER" id="PTHR34382">
    <property type="entry name" value="PTS SYSTEM N,N'-DIACETYLCHITOBIOSE-SPECIFIC EIIA COMPONENT"/>
    <property type="match status" value="1"/>
</dbReference>
<reference evidence="11" key="3">
    <citation type="submission" date="2022-10" db="EMBL/GenBank/DDBJ databases">
        <title>Genome assembly of Lactococcus garvieae isolates from cricket gut.</title>
        <authorList>
            <person name="Luecke A.R."/>
            <person name="Brown A.M.V."/>
            <person name="Wakeman C.A."/>
        </authorList>
    </citation>
    <scope>NUCLEOTIDE SEQUENCE</scope>
    <source>
        <strain evidence="11">Alexii-11_2</strain>
    </source>
</reference>
<dbReference type="PIRSF" id="PIRSF000699">
    <property type="entry name" value="PTS_IILac_III"/>
    <property type="match status" value="1"/>
</dbReference>
<keyword evidence="6" id="KW-0460">Magnesium</keyword>
<evidence type="ECO:0000256" key="6">
    <source>
        <dbReference type="PIRSR" id="PIRSR000699-2"/>
    </source>
</evidence>
<feature type="binding site" evidence="6">
    <location>
        <position position="80"/>
    </location>
    <ligand>
        <name>Mg(2+)</name>
        <dbReference type="ChEBI" id="CHEBI:18420"/>
        <note>ligand shared between all trimeric partners</note>
    </ligand>
</feature>
<dbReference type="OrthoDB" id="350602at2"/>
<dbReference type="RefSeq" id="WP_014024262.1">
    <property type="nucleotide sequence ID" value="NZ_AP026069.1"/>
</dbReference>
<evidence type="ECO:0000256" key="2">
    <source>
        <dbReference type="ARBA" id="ARBA00022597"/>
    </source>
</evidence>
<dbReference type="Proteomes" id="UP000181969">
    <property type="component" value="Unassembled WGS sequence"/>
</dbReference>
<protein>
    <submittedName>
        <fullName evidence="8">PTS cellobiose transporter subunit IIA</fullName>
    </submittedName>
    <submittedName>
        <fullName evidence="9">PTS lactose/cellobiose transporter subunit IIA</fullName>
    </submittedName>
    <submittedName>
        <fullName evidence="10">PTS system cellobiose-specific IIA component, Lac family</fullName>
    </submittedName>
</protein>
<dbReference type="GO" id="GO:0016740">
    <property type="term" value="F:transferase activity"/>
    <property type="evidence" value="ECO:0007669"/>
    <property type="project" value="UniProtKB-KW"/>
</dbReference>
<dbReference type="Pfam" id="PF02255">
    <property type="entry name" value="PTS_IIA"/>
    <property type="match status" value="1"/>
</dbReference>
<dbReference type="Proteomes" id="UP000504756">
    <property type="component" value="Unassembled WGS sequence"/>
</dbReference>
<evidence type="ECO:0000313" key="10">
    <source>
        <dbReference type="EMBL" id="SFL50068.1"/>
    </source>
</evidence>
<reference evidence="9" key="5">
    <citation type="submission" date="2023-04" db="EMBL/GenBank/DDBJ databases">
        <title>Genomic analysis of Lactococcus garvieae isolates.</title>
        <authorList>
            <person name="Zhanghang C."/>
        </authorList>
    </citation>
    <scope>NUCLEOTIDE SEQUENCE</scope>
    <source>
        <strain evidence="9">ZB-1</strain>
    </source>
</reference>
<evidence type="ECO:0000313" key="8">
    <source>
        <dbReference type="EMBL" id="GFO52074.1"/>
    </source>
</evidence>
<feature type="modified residue" description="Phosphohistidine; by HPr" evidence="7">
    <location>
        <position position="77"/>
    </location>
</feature>
<evidence type="ECO:0000256" key="4">
    <source>
        <dbReference type="ARBA" id="ARBA00022683"/>
    </source>
</evidence>
<comment type="cofactor">
    <cofactor evidence="6">
        <name>Mg(2+)</name>
        <dbReference type="ChEBI" id="CHEBI:18420"/>
    </cofactor>
    <text evidence="6">Binds 1 Mg(2+) ion per trimer.</text>
</comment>
<dbReference type="GO" id="GO:0009401">
    <property type="term" value="P:phosphoenolpyruvate-dependent sugar phosphotransferase system"/>
    <property type="evidence" value="ECO:0007669"/>
    <property type="project" value="UniProtKB-KW"/>
</dbReference>
<dbReference type="EMBL" id="CP118627">
    <property type="protein sequence ID" value="WEA13983.1"/>
    <property type="molecule type" value="Genomic_DNA"/>
</dbReference>
<keyword evidence="6" id="KW-0479">Metal-binding</keyword>
<dbReference type="Proteomes" id="UP001164042">
    <property type="component" value="Chromosome"/>
</dbReference>
<dbReference type="InterPro" id="IPR003188">
    <property type="entry name" value="PTS_IIA_lac/cel"/>
</dbReference>
<dbReference type="Proteomes" id="UP001157396">
    <property type="component" value="Unassembled WGS sequence"/>
</dbReference>
<dbReference type="GO" id="GO:0046872">
    <property type="term" value="F:metal ion binding"/>
    <property type="evidence" value="ECO:0007669"/>
    <property type="project" value="UniProtKB-KW"/>
</dbReference>
<dbReference type="EMBL" id="BLXU01000007">
    <property type="protein sequence ID" value="GFO52074.1"/>
    <property type="molecule type" value="Genomic_DNA"/>
</dbReference>
<keyword evidence="4" id="KW-0598">Phosphotransferase system</keyword>
<dbReference type="EMBL" id="FOTJ01000013">
    <property type="protein sequence ID" value="SFL50068.1"/>
    <property type="molecule type" value="Genomic_DNA"/>
</dbReference>
<dbReference type="PANTHER" id="PTHR34382:SF7">
    <property type="entry name" value="PTS SYSTEM N,N'-DIACETYLCHITOBIOSE-SPECIFIC EIIA COMPONENT"/>
    <property type="match status" value="1"/>
</dbReference>
<evidence type="ECO:0000313" key="13">
    <source>
        <dbReference type="Proteomes" id="UP000181969"/>
    </source>
</evidence>
<evidence type="ECO:0000256" key="3">
    <source>
        <dbReference type="ARBA" id="ARBA00022679"/>
    </source>
</evidence>
<dbReference type="AlphaFoldDB" id="A0A1I4I6P2"/>
<gene>
    <name evidence="8" type="primary">ptcA</name>
    <name evidence="8" type="ORF">ikelab_13490</name>
    <name evidence="11" type="ORF">OF801_01660</name>
    <name evidence="12" type="ORF">PWF74_00425</name>
    <name evidence="9" type="ORF">QHR29_09485</name>
    <name evidence="10" type="ORF">SAMN05216438_11350</name>
</gene>
<evidence type="ECO:0000313" key="9">
    <source>
        <dbReference type="EMBL" id="MDH7960688.1"/>
    </source>
</evidence>
<dbReference type="InterPro" id="IPR036542">
    <property type="entry name" value="PTS_IIA_lac/cel_sf"/>
</dbReference>
<reference evidence="10 13" key="1">
    <citation type="submission" date="2016-10" db="EMBL/GenBank/DDBJ databases">
        <authorList>
            <person name="de Groot N.N."/>
        </authorList>
    </citation>
    <scope>NUCLEOTIDE SEQUENCE [LARGE SCALE GENOMIC DNA]</scope>
    <source>
        <strain evidence="10 13">M79</strain>
    </source>
</reference>
<accession>A0A1I4I6P2</accession>
<evidence type="ECO:0000256" key="7">
    <source>
        <dbReference type="PROSITE-ProRule" id="PRU00418"/>
    </source>
</evidence>
<dbReference type="EMBL" id="CP109635">
    <property type="protein sequence ID" value="UYT10674.1"/>
    <property type="molecule type" value="Genomic_DNA"/>
</dbReference>
<organism evidence="10 13">
    <name type="scientific">Lactococcus garvieae</name>
    <dbReference type="NCBI Taxonomy" id="1363"/>
    <lineage>
        <taxon>Bacteria</taxon>
        <taxon>Bacillati</taxon>
        <taxon>Bacillota</taxon>
        <taxon>Bacilli</taxon>
        <taxon>Lactobacillales</taxon>
        <taxon>Streptococcaceae</taxon>
        <taxon>Lactococcus</taxon>
    </lineage>
</organism>
<sequence>MNEERMEIVMGIIMHGGNAKGLAFQAIQQAKDGDFEAAEKSLQESNQELLQAHDVQTDMLTKEAQGIHTEIDLYMVHAQDHLMNAITFKDLATEIISQEKRIQALEKAAN</sequence>
<dbReference type="Gene3D" id="1.20.58.80">
    <property type="entry name" value="Phosphotransferase system, lactose/cellobiose-type IIA subunit"/>
    <property type="match status" value="1"/>
</dbReference>
<dbReference type="SUPFAM" id="SSF46973">
    <property type="entry name" value="Enzyme IIa from lactose specific PTS, IIa-lac"/>
    <property type="match status" value="1"/>
</dbReference>
<name>A0A1I4I6P2_9LACT</name>
<dbReference type="EMBL" id="JARYTV010000013">
    <property type="protein sequence ID" value="MDH7960688.1"/>
    <property type="molecule type" value="Genomic_DNA"/>
</dbReference>
<evidence type="ECO:0000313" key="11">
    <source>
        <dbReference type="EMBL" id="UYT10674.1"/>
    </source>
</evidence>
<evidence type="ECO:0000313" key="14">
    <source>
        <dbReference type="Proteomes" id="UP000504756"/>
    </source>
</evidence>
<keyword evidence="1" id="KW-0813">Transport</keyword>
<keyword evidence="2" id="KW-0762">Sugar transport</keyword>
<evidence type="ECO:0000256" key="5">
    <source>
        <dbReference type="PIRSR" id="PIRSR000699-1"/>
    </source>
</evidence>
<feature type="active site" description="Tele-phosphohistidine intermediate" evidence="5">
    <location>
        <position position="77"/>
    </location>
</feature>
<keyword evidence="3" id="KW-0808">Transferase</keyword>
<dbReference type="OMA" id="MEQSRMA"/>
<dbReference type="Proteomes" id="UP001217324">
    <property type="component" value="Chromosome"/>
</dbReference>
<evidence type="ECO:0000313" key="12">
    <source>
        <dbReference type="EMBL" id="WEA13983.1"/>
    </source>
</evidence>